<dbReference type="GO" id="GO:0016746">
    <property type="term" value="F:acyltransferase activity"/>
    <property type="evidence" value="ECO:0007669"/>
    <property type="project" value="UniProtKB-KW"/>
</dbReference>
<gene>
    <name evidence="4" type="ORF">ABID56_000879</name>
</gene>
<dbReference type="InterPro" id="IPR002123">
    <property type="entry name" value="Plipid/glycerol_acylTrfase"/>
</dbReference>
<reference evidence="4 5" key="1">
    <citation type="submission" date="2024-06" db="EMBL/GenBank/DDBJ databases">
        <title>Genomic Encyclopedia of Type Strains, Phase IV (KMG-IV): sequencing the most valuable type-strain genomes for metagenomic binning, comparative biology and taxonomic classification.</title>
        <authorList>
            <person name="Goeker M."/>
        </authorList>
    </citation>
    <scope>NUCLEOTIDE SEQUENCE [LARGE SCALE GENOMIC DNA]</scope>
    <source>
        <strain evidence="4 5">DSM 23520</strain>
    </source>
</reference>
<proteinExistence type="predicted"/>
<dbReference type="Proteomes" id="UP001549167">
    <property type="component" value="Unassembled WGS sequence"/>
</dbReference>
<keyword evidence="5" id="KW-1185">Reference proteome</keyword>
<evidence type="ECO:0000256" key="1">
    <source>
        <dbReference type="ARBA" id="ARBA00022679"/>
    </source>
</evidence>
<dbReference type="RefSeq" id="WP_354219397.1">
    <property type="nucleotide sequence ID" value="NZ_JBEPMX010000003.1"/>
</dbReference>
<evidence type="ECO:0000313" key="5">
    <source>
        <dbReference type="Proteomes" id="UP001549167"/>
    </source>
</evidence>
<sequence length="223" mass="25904">MIEANKRLGFKRLFYLYQKYHLIRKHFSTVSITGDIDEKTEVPTIYIANHSSWWDGLLIFQLTERFSKNDHYIMMNESGLNEYRFFQKLGAYSVNRDQPKDVVRSLLYTQDLIAQGKKIWLFPQGAIEHPQAPLQFQKGIGYLIQQFEKAAVKPVTFHYYHYEHPKTIGAIDVGAAKLINTTQSKLDIAKDCEALLQAQRDKQVKALIDKPDAPFDAPYMSLR</sequence>
<evidence type="ECO:0000256" key="2">
    <source>
        <dbReference type="ARBA" id="ARBA00023315"/>
    </source>
</evidence>
<dbReference type="CDD" id="cd06551">
    <property type="entry name" value="LPLAT"/>
    <property type="match status" value="1"/>
</dbReference>
<dbReference type="SMART" id="SM00563">
    <property type="entry name" value="PlsC"/>
    <property type="match status" value="1"/>
</dbReference>
<name>A0ABV2KT97_9BACI</name>
<keyword evidence="2 4" id="KW-0012">Acyltransferase</keyword>
<protein>
    <submittedName>
        <fullName evidence="4">1-acyl-sn-glycerol-3-phosphate acyltransferase</fullName>
    </submittedName>
</protein>
<comment type="caution">
    <text evidence="4">The sequence shown here is derived from an EMBL/GenBank/DDBJ whole genome shotgun (WGS) entry which is preliminary data.</text>
</comment>
<dbReference type="PANTHER" id="PTHR10434:SF11">
    <property type="entry name" value="1-ACYL-SN-GLYCEROL-3-PHOSPHATE ACYLTRANSFERASE"/>
    <property type="match status" value="1"/>
</dbReference>
<dbReference type="PANTHER" id="PTHR10434">
    <property type="entry name" value="1-ACYL-SN-GLYCEROL-3-PHOSPHATE ACYLTRANSFERASE"/>
    <property type="match status" value="1"/>
</dbReference>
<organism evidence="4 5">
    <name type="scientific">Alkalibacillus flavidus</name>
    <dbReference type="NCBI Taxonomy" id="546021"/>
    <lineage>
        <taxon>Bacteria</taxon>
        <taxon>Bacillati</taxon>
        <taxon>Bacillota</taxon>
        <taxon>Bacilli</taxon>
        <taxon>Bacillales</taxon>
        <taxon>Bacillaceae</taxon>
        <taxon>Alkalibacillus</taxon>
    </lineage>
</organism>
<accession>A0ABV2KT97</accession>
<dbReference type="SUPFAM" id="SSF69593">
    <property type="entry name" value="Glycerol-3-phosphate (1)-acyltransferase"/>
    <property type="match status" value="1"/>
</dbReference>
<feature type="domain" description="Phospholipid/glycerol acyltransferase" evidence="3">
    <location>
        <begin position="44"/>
        <end position="160"/>
    </location>
</feature>
<evidence type="ECO:0000259" key="3">
    <source>
        <dbReference type="SMART" id="SM00563"/>
    </source>
</evidence>
<evidence type="ECO:0000313" key="4">
    <source>
        <dbReference type="EMBL" id="MET3682789.1"/>
    </source>
</evidence>
<dbReference type="Pfam" id="PF01553">
    <property type="entry name" value="Acyltransferase"/>
    <property type="match status" value="1"/>
</dbReference>
<dbReference type="EMBL" id="JBEPMX010000003">
    <property type="protein sequence ID" value="MET3682789.1"/>
    <property type="molecule type" value="Genomic_DNA"/>
</dbReference>
<keyword evidence="1" id="KW-0808">Transferase</keyword>